<protein>
    <submittedName>
        <fullName evidence="8">Transcription factor JUNGBRUNNEN 1</fullName>
    </submittedName>
</protein>
<dbReference type="SUPFAM" id="SSF101941">
    <property type="entry name" value="NAC domain"/>
    <property type="match status" value="1"/>
</dbReference>
<dbReference type="InterPro" id="IPR003441">
    <property type="entry name" value="NAC-dom"/>
</dbReference>
<dbReference type="EMBL" id="MLFT02000002">
    <property type="protein sequence ID" value="PHT55590.1"/>
    <property type="molecule type" value="Genomic_DNA"/>
</dbReference>
<name>A0A2G2XDP5_CAPBA</name>
<evidence type="ECO:0000256" key="6">
    <source>
        <dbReference type="SAM" id="MobiDB-lite"/>
    </source>
</evidence>
<gene>
    <name evidence="8" type="ORF">CQW23_04076</name>
</gene>
<reference evidence="9" key="2">
    <citation type="journal article" date="2017" name="J. Anim. Genet.">
        <title>Multiple reference genome sequences of hot pepper reveal the massive evolution of plant disease resistance genes by retroduplication.</title>
        <authorList>
            <person name="Kim S."/>
            <person name="Park J."/>
            <person name="Yeom S.-I."/>
            <person name="Kim Y.-M."/>
            <person name="Seo E."/>
            <person name="Kim K.-T."/>
            <person name="Kim M.-S."/>
            <person name="Lee J.M."/>
            <person name="Cheong K."/>
            <person name="Shin H.-S."/>
            <person name="Kim S.-B."/>
            <person name="Han K."/>
            <person name="Lee J."/>
            <person name="Park M."/>
            <person name="Lee H.-A."/>
            <person name="Lee H.-Y."/>
            <person name="Lee Y."/>
            <person name="Oh S."/>
            <person name="Lee J.H."/>
            <person name="Choi E."/>
            <person name="Choi E."/>
            <person name="Lee S.E."/>
            <person name="Jeon J."/>
            <person name="Kim H."/>
            <person name="Choi G."/>
            <person name="Song H."/>
            <person name="Lee J."/>
            <person name="Lee S.-C."/>
            <person name="Kwon J.-K."/>
            <person name="Lee H.-Y."/>
            <person name="Koo N."/>
            <person name="Hong Y."/>
            <person name="Kim R.W."/>
            <person name="Kang W.-H."/>
            <person name="Huh J.H."/>
            <person name="Kang B.-C."/>
            <person name="Yang T.-J."/>
            <person name="Lee Y.-H."/>
            <person name="Bennetzen J.L."/>
            <person name="Choi D."/>
        </authorList>
    </citation>
    <scope>NUCLEOTIDE SEQUENCE [LARGE SCALE GENOMIC DNA]</scope>
    <source>
        <strain evidence="9">cv. PBC81</strain>
    </source>
</reference>
<evidence type="ECO:0000256" key="3">
    <source>
        <dbReference type="ARBA" id="ARBA00023125"/>
    </source>
</evidence>
<dbReference type="GO" id="GO:0005634">
    <property type="term" value="C:nucleus"/>
    <property type="evidence" value="ECO:0007669"/>
    <property type="project" value="UniProtKB-SubCell"/>
</dbReference>
<dbReference type="PROSITE" id="PS51005">
    <property type="entry name" value="NAC"/>
    <property type="match status" value="1"/>
</dbReference>
<dbReference type="GO" id="GO:0099402">
    <property type="term" value="P:plant organ development"/>
    <property type="evidence" value="ECO:0007669"/>
    <property type="project" value="UniProtKB-ARBA"/>
</dbReference>
<keyword evidence="3" id="KW-0238">DNA-binding</keyword>
<evidence type="ECO:0000256" key="1">
    <source>
        <dbReference type="ARBA" id="ARBA00004123"/>
    </source>
</evidence>
<evidence type="ECO:0000256" key="5">
    <source>
        <dbReference type="ARBA" id="ARBA00023242"/>
    </source>
</evidence>
<feature type="domain" description="NAC" evidence="7">
    <location>
        <begin position="36"/>
        <end position="198"/>
    </location>
</feature>
<dbReference type="AlphaFoldDB" id="A0A2G2XDP5"/>
<feature type="region of interest" description="Disordered" evidence="6">
    <location>
        <begin position="277"/>
        <end position="296"/>
    </location>
</feature>
<evidence type="ECO:0000256" key="4">
    <source>
        <dbReference type="ARBA" id="ARBA00023163"/>
    </source>
</evidence>
<dbReference type="OrthoDB" id="1883668at2759"/>
<dbReference type="GO" id="GO:0003677">
    <property type="term" value="F:DNA binding"/>
    <property type="evidence" value="ECO:0007669"/>
    <property type="project" value="UniProtKB-KW"/>
</dbReference>
<reference evidence="8 9" key="1">
    <citation type="journal article" date="2017" name="Genome Biol.">
        <title>New reference genome sequences of hot pepper reveal the massive evolution of plant disease-resistance genes by retroduplication.</title>
        <authorList>
            <person name="Kim S."/>
            <person name="Park J."/>
            <person name="Yeom S.I."/>
            <person name="Kim Y.M."/>
            <person name="Seo E."/>
            <person name="Kim K.T."/>
            <person name="Kim M.S."/>
            <person name="Lee J.M."/>
            <person name="Cheong K."/>
            <person name="Shin H.S."/>
            <person name="Kim S.B."/>
            <person name="Han K."/>
            <person name="Lee J."/>
            <person name="Park M."/>
            <person name="Lee H.A."/>
            <person name="Lee H.Y."/>
            <person name="Lee Y."/>
            <person name="Oh S."/>
            <person name="Lee J.H."/>
            <person name="Choi E."/>
            <person name="Choi E."/>
            <person name="Lee S.E."/>
            <person name="Jeon J."/>
            <person name="Kim H."/>
            <person name="Choi G."/>
            <person name="Song H."/>
            <person name="Lee J."/>
            <person name="Lee S.C."/>
            <person name="Kwon J.K."/>
            <person name="Lee H.Y."/>
            <person name="Koo N."/>
            <person name="Hong Y."/>
            <person name="Kim R.W."/>
            <person name="Kang W.H."/>
            <person name="Huh J.H."/>
            <person name="Kang B.C."/>
            <person name="Yang T.J."/>
            <person name="Lee Y.H."/>
            <person name="Bennetzen J.L."/>
            <person name="Choi D."/>
        </authorList>
    </citation>
    <scope>NUCLEOTIDE SEQUENCE [LARGE SCALE GENOMIC DNA]</scope>
    <source>
        <strain evidence="9">cv. PBC81</strain>
    </source>
</reference>
<dbReference type="PANTHER" id="PTHR31744:SF65">
    <property type="entry name" value="TRANSCRIPTION FACTOR JUNGBRUNNEN 1"/>
    <property type="match status" value="1"/>
</dbReference>
<dbReference type="InterPro" id="IPR036093">
    <property type="entry name" value="NAC_dom_sf"/>
</dbReference>
<feature type="compositionally biased region" description="Low complexity" evidence="6">
    <location>
        <begin position="278"/>
        <end position="296"/>
    </location>
</feature>
<proteinExistence type="predicted"/>
<sequence length="324" mass="36963">MMEVEKISSSSSIVTNNYCNKGIDDDDDDDDDDDVVLPGFRFHPTDEELVGFYLRRKVEKKPIGLDIIKQIDIYKYDPWDLPKGSNNNGDKEWYFYCKRGRKYKNSIRPNRVTAGSGFWKATGIDKPIYSSNDGKCIGLKKSLVYYKGSAGKGTKTDWQMHEFRLPSQNDAHTSTKHLHADTIPQEAETWTLCRILKRNASYRKPIQDWKEVARKQQNDPVVNMDALSSKICSNNNKDSPSNNNSQIYISFSTTPVVKQRPLIDYGYIKPNNQEFVGQQSNESAQSTAAASSNSTSPVDFNEWLEHGNWNELTSIIELNCDLLF</sequence>
<accession>A0A2G2XDP5</accession>
<keyword evidence="9" id="KW-1185">Reference proteome</keyword>
<evidence type="ECO:0000313" key="9">
    <source>
        <dbReference type="Proteomes" id="UP000224567"/>
    </source>
</evidence>
<evidence type="ECO:0000256" key="2">
    <source>
        <dbReference type="ARBA" id="ARBA00023015"/>
    </source>
</evidence>
<keyword evidence="2" id="KW-0805">Transcription regulation</keyword>
<evidence type="ECO:0000313" key="8">
    <source>
        <dbReference type="EMBL" id="PHT55590.1"/>
    </source>
</evidence>
<dbReference type="Proteomes" id="UP000224567">
    <property type="component" value="Unassembled WGS sequence"/>
</dbReference>
<dbReference type="PANTHER" id="PTHR31744">
    <property type="entry name" value="PROTEIN CUP-SHAPED COTYLEDON 2-RELATED"/>
    <property type="match status" value="1"/>
</dbReference>
<dbReference type="Gene3D" id="2.170.150.80">
    <property type="entry name" value="NAC domain"/>
    <property type="match status" value="1"/>
</dbReference>
<dbReference type="GO" id="GO:0006355">
    <property type="term" value="P:regulation of DNA-templated transcription"/>
    <property type="evidence" value="ECO:0007669"/>
    <property type="project" value="InterPro"/>
</dbReference>
<organism evidence="8 9">
    <name type="scientific">Capsicum baccatum</name>
    <name type="common">Peruvian pepper</name>
    <dbReference type="NCBI Taxonomy" id="33114"/>
    <lineage>
        <taxon>Eukaryota</taxon>
        <taxon>Viridiplantae</taxon>
        <taxon>Streptophyta</taxon>
        <taxon>Embryophyta</taxon>
        <taxon>Tracheophyta</taxon>
        <taxon>Spermatophyta</taxon>
        <taxon>Magnoliopsida</taxon>
        <taxon>eudicotyledons</taxon>
        <taxon>Gunneridae</taxon>
        <taxon>Pentapetalae</taxon>
        <taxon>asterids</taxon>
        <taxon>lamiids</taxon>
        <taxon>Solanales</taxon>
        <taxon>Solanaceae</taxon>
        <taxon>Solanoideae</taxon>
        <taxon>Capsiceae</taxon>
        <taxon>Capsicum</taxon>
    </lineage>
</organism>
<keyword evidence="4" id="KW-0804">Transcription</keyword>
<comment type="caution">
    <text evidence="8">The sequence shown here is derived from an EMBL/GenBank/DDBJ whole genome shotgun (WGS) entry which is preliminary data.</text>
</comment>
<dbReference type="STRING" id="33114.A0A2G2XDP5"/>
<comment type="subcellular location">
    <subcellularLocation>
        <location evidence="1">Nucleus</location>
    </subcellularLocation>
</comment>
<evidence type="ECO:0000259" key="7">
    <source>
        <dbReference type="PROSITE" id="PS51005"/>
    </source>
</evidence>
<dbReference type="FunFam" id="2.170.150.80:FF:000007">
    <property type="entry name" value="NAC domain-containing protein 35"/>
    <property type="match status" value="1"/>
</dbReference>
<keyword evidence="5" id="KW-0539">Nucleus</keyword>
<dbReference type="Pfam" id="PF02365">
    <property type="entry name" value="NAM"/>
    <property type="match status" value="1"/>
</dbReference>